<evidence type="ECO:0000259" key="2">
    <source>
        <dbReference type="SMART" id="SM00128"/>
    </source>
</evidence>
<dbReference type="AlphaFoldDB" id="A0A0L0D0Z8"/>
<gene>
    <name evidence="3" type="ORF">AMSG_00172</name>
</gene>
<dbReference type="GO" id="GO:0004527">
    <property type="term" value="F:exonuclease activity"/>
    <property type="evidence" value="ECO:0007669"/>
    <property type="project" value="UniProtKB-KW"/>
</dbReference>
<name>A0A0L0D0Z8_THETB</name>
<sequence length="1051" mass="114544">MRGLVSVAKDQGDGWSSESSSASELTATTTTIASSVLDSSGYGGGSTAEEVSSSGEEDSCRSAGWAQPTLDVTAWLRKPNVRTVASCFRKASSYRVLLYASELAFVIGGVVFEAANTFRIDRVAPNQVRVVLLPGLTPSSKAKSLVSTRLSSTFEFVVPAAWDGRPIHYLTLHLTGPDVATRVYQLLWSMQFDTREKRGLLSVPLAIHCVSWNMGNAAPSVGRGAVGPLRGSSSESSSDGSDLALMLPHDLDADLVVVSVQECAFALRDAHGDKIRARTRDAWYDTLGTHLGPSYQIVVAKSLWDIRLVVAVRTAHLNKVSHVQVAKEATGFAHVGGNKGVVCAYLRFLDTRLVFVAAHFAAGQDKVKVRNSNFVEAVSGIKGEIGGCKAERRLELGSKAHHTFWLGDFNYRIDAKRKEVEALVAARKWRALVKRDQLTHEIARGRVFARAREGKLAFPPTYRYLRGTSDFTTHGKPPRIPSWTDRVLFVSQPHLVGAVHIEAYDSIPDVATSDHKPVIAAFAVNVRIPYLPVTTWLEPLGRHTLLVGGLVLDDNAVQTESSSSGELRSLSSFRVWAPFVDSDAASRVHDGKHTARVQLAAIDHEELQAEVVVVTVASVGDAVVPLRKVMAASSGRTSFEAAVERNGVHVAQLRGILALVWEDSDSGTAAFSDDGSWSDGEDESSGHALEDFASSRKAAVVAHASVGKRRWVPKMTTRPPGAFTVVSYNILADCYISEGQYPYCPPALKGINARHHQIMAELEALDGDVVCLQEVETEYFDVALAPAMEELGYAGRALRKTGDVAEGLAFFYKTSLFEVVEEREISLNELAAEACAAIDVDPAKARVLTDNVALAMFVKDKARGLPFCVTVVHGYWNWMQCDVQTFHMALLLQKLAVLTEERETPLILCGDFNLLPTSPGYVLLATGEIEDEVHGEALVSVNPVFVGSERGMGEDNPYQMLFRLARDYFTHPIADLQSAYATVVRGEPVTTNYTNTFSGTLDYLWYQSSRIRAERVRAVPLPDELGEGCPNAEYPSDHLAIQAMFTLLPPR</sequence>
<reference evidence="3 4" key="1">
    <citation type="submission" date="2010-05" db="EMBL/GenBank/DDBJ databases">
        <title>The Genome Sequence of Thecamonas trahens ATCC 50062.</title>
        <authorList>
            <consortium name="The Broad Institute Genome Sequencing Platform"/>
            <person name="Russ C."/>
            <person name="Cuomo C."/>
            <person name="Shea T."/>
            <person name="Young S.K."/>
            <person name="Zeng Q."/>
            <person name="Koehrsen M."/>
            <person name="Haas B."/>
            <person name="Borodovsky M."/>
            <person name="Guigo R."/>
            <person name="Alvarado L."/>
            <person name="Berlin A."/>
            <person name="Bochicchio J."/>
            <person name="Borenstein D."/>
            <person name="Chapman S."/>
            <person name="Chen Z."/>
            <person name="Freedman E."/>
            <person name="Gellesch M."/>
            <person name="Goldberg J."/>
            <person name="Griggs A."/>
            <person name="Gujja S."/>
            <person name="Heilman E."/>
            <person name="Heiman D."/>
            <person name="Hepburn T."/>
            <person name="Howarth C."/>
            <person name="Jen D."/>
            <person name="Larson L."/>
            <person name="Mehta T."/>
            <person name="Park D."/>
            <person name="Pearson M."/>
            <person name="Roberts A."/>
            <person name="Saif S."/>
            <person name="Shenoy N."/>
            <person name="Sisk P."/>
            <person name="Stolte C."/>
            <person name="Sykes S."/>
            <person name="Thomson T."/>
            <person name="Walk T."/>
            <person name="White J."/>
            <person name="Yandava C."/>
            <person name="Burger G."/>
            <person name="Gray M.W."/>
            <person name="Holland P.W.H."/>
            <person name="King N."/>
            <person name="Lang F.B.F."/>
            <person name="Roger A.J."/>
            <person name="Ruiz-Trillo I."/>
            <person name="Lander E."/>
            <person name="Nusbaum C."/>
        </authorList>
    </citation>
    <scope>NUCLEOTIDE SEQUENCE [LARGE SCALE GENOMIC DNA]</scope>
    <source>
        <strain evidence="3 4">ATCC 50062</strain>
    </source>
</reference>
<dbReference type="InterPro" id="IPR036691">
    <property type="entry name" value="Endo/exonu/phosph_ase_sf"/>
</dbReference>
<organism evidence="3 4">
    <name type="scientific">Thecamonas trahens ATCC 50062</name>
    <dbReference type="NCBI Taxonomy" id="461836"/>
    <lineage>
        <taxon>Eukaryota</taxon>
        <taxon>Apusozoa</taxon>
        <taxon>Apusomonadida</taxon>
        <taxon>Apusomonadidae</taxon>
        <taxon>Thecamonas</taxon>
    </lineage>
</organism>
<dbReference type="GO" id="GO:0004519">
    <property type="term" value="F:endonuclease activity"/>
    <property type="evidence" value="ECO:0007669"/>
    <property type="project" value="UniProtKB-KW"/>
</dbReference>
<keyword evidence="3" id="KW-0269">Exonuclease</keyword>
<evidence type="ECO:0000313" key="3">
    <source>
        <dbReference type="EMBL" id="KNC46054.1"/>
    </source>
</evidence>
<dbReference type="GeneID" id="25559991"/>
<evidence type="ECO:0000313" key="4">
    <source>
        <dbReference type="Proteomes" id="UP000054408"/>
    </source>
</evidence>
<feature type="compositionally biased region" description="Low complexity" evidence="1">
    <location>
        <begin position="16"/>
        <end position="26"/>
    </location>
</feature>
<protein>
    <submittedName>
        <fullName evidence="3">Endonuclease/Exonuclease/phosphatase</fullName>
    </submittedName>
</protein>
<feature type="region of interest" description="Disordered" evidence="1">
    <location>
        <begin position="40"/>
        <end position="62"/>
    </location>
</feature>
<feature type="region of interest" description="Disordered" evidence="1">
    <location>
        <begin position="1"/>
        <end position="26"/>
    </location>
</feature>
<dbReference type="PANTHER" id="PTHR11200">
    <property type="entry name" value="INOSITOL 5-PHOSPHATASE"/>
    <property type="match status" value="1"/>
</dbReference>
<feature type="region of interest" description="Disordered" evidence="1">
    <location>
        <begin position="668"/>
        <end position="687"/>
    </location>
</feature>
<dbReference type="SUPFAM" id="SSF56219">
    <property type="entry name" value="DNase I-like"/>
    <property type="match status" value="2"/>
</dbReference>
<dbReference type="OrthoDB" id="10253982at2759"/>
<feature type="domain" description="Inositol polyphosphate-related phosphatase" evidence="2">
    <location>
        <begin position="203"/>
        <end position="530"/>
    </location>
</feature>
<dbReference type="Pfam" id="PF22669">
    <property type="entry name" value="Exo_endo_phos2"/>
    <property type="match status" value="1"/>
</dbReference>
<proteinExistence type="predicted"/>
<keyword evidence="3" id="KW-0378">Hydrolase</keyword>
<dbReference type="GO" id="GO:0004439">
    <property type="term" value="F:phosphatidylinositol-4,5-bisphosphate 5-phosphatase activity"/>
    <property type="evidence" value="ECO:0007669"/>
    <property type="project" value="TreeGrafter"/>
</dbReference>
<dbReference type="Pfam" id="PF03372">
    <property type="entry name" value="Exo_endo_phos"/>
    <property type="match status" value="1"/>
</dbReference>
<dbReference type="EMBL" id="GL349433">
    <property type="protein sequence ID" value="KNC46054.1"/>
    <property type="molecule type" value="Genomic_DNA"/>
</dbReference>
<dbReference type="RefSeq" id="XP_013763034.1">
    <property type="nucleotide sequence ID" value="XM_013907580.1"/>
</dbReference>
<keyword evidence="4" id="KW-1185">Reference proteome</keyword>
<dbReference type="Gene3D" id="3.60.10.10">
    <property type="entry name" value="Endonuclease/exonuclease/phosphatase"/>
    <property type="match status" value="2"/>
</dbReference>
<dbReference type="GO" id="GO:0046856">
    <property type="term" value="P:phosphatidylinositol dephosphorylation"/>
    <property type="evidence" value="ECO:0007669"/>
    <property type="project" value="InterPro"/>
</dbReference>
<dbReference type="InterPro" id="IPR046985">
    <property type="entry name" value="IP5"/>
</dbReference>
<dbReference type="STRING" id="461836.A0A0L0D0Z8"/>
<accession>A0A0L0D0Z8</accession>
<keyword evidence="3" id="KW-0255">Endonuclease</keyword>
<dbReference type="eggNOG" id="KOG0565">
    <property type="taxonomic scope" value="Eukaryota"/>
</dbReference>
<evidence type="ECO:0000256" key="1">
    <source>
        <dbReference type="SAM" id="MobiDB-lite"/>
    </source>
</evidence>
<dbReference type="Proteomes" id="UP000054408">
    <property type="component" value="Unassembled WGS sequence"/>
</dbReference>
<keyword evidence="3" id="KW-0540">Nuclease</keyword>
<dbReference type="InterPro" id="IPR005135">
    <property type="entry name" value="Endo/exonuclease/phosphatase"/>
</dbReference>
<dbReference type="SMART" id="SM00128">
    <property type="entry name" value="IPPc"/>
    <property type="match status" value="1"/>
</dbReference>
<dbReference type="InterPro" id="IPR000300">
    <property type="entry name" value="IPPc"/>
</dbReference>
<dbReference type="eggNOG" id="KOG0620">
    <property type="taxonomic scope" value="Eukaryota"/>
</dbReference>